<dbReference type="EMBL" id="AZLV01000069">
    <property type="protein sequence ID" value="ETJ07352.1"/>
    <property type="molecule type" value="Genomic_DNA"/>
</dbReference>
<proteinExistence type="predicted"/>
<reference evidence="1 2" key="1">
    <citation type="submission" date="2013-12" db="EMBL/GenBank/DDBJ databases">
        <title>A Varibaculum cambriense genome reconstructed from a premature infant gut community with otherwise low bacterial novelty that shifts toward anaerobic metabolism during the third week of life.</title>
        <authorList>
            <person name="Brown C.T."/>
            <person name="Sharon I."/>
            <person name="Thomas B.C."/>
            <person name="Castelle C.J."/>
            <person name="Morowitz M.J."/>
            <person name="Banfield J.F."/>
        </authorList>
    </citation>
    <scope>NUCLEOTIDE SEQUENCE [LARGE SCALE GENOMIC DNA]</scope>
    <source>
        <strain evidence="2">DORA_12</strain>
    </source>
</reference>
<sequence>GGARNAGLLAARVLGAGEGPEAERIRSAMRDFQAELAQVAHAKGARLRQRRAQA</sequence>
<dbReference type="AlphaFoldDB" id="W1VN86"/>
<gene>
    <name evidence="1" type="ORF">Q605_AUC00069G0001</name>
</gene>
<comment type="caution">
    <text evidence="1">The sequence shown here is derived from an EMBL/GenBank/DDBJ whole genome shotgun (WGS) entry which is preliminary data.</text>
</comment>
<name>W1VN86_9ACTO</name>
<dbReference type="Proteomes" id="UP000018852">
    <property type="component" value="Unassembled WGS sequence"/>
</dbReference>
<dbReference type="Gene3D" id="3.40.50.1970">
    <property type="match status" value="1"/>
</dbReference>
<evidence type="ECO:0000313" key="2">
    <source>
        <dbReference type="Proteomes" id="UP000018852"/>
    </source>
</evidence>
<evidence type="ECO:0000313" key="1">
    <source>
        <dbReference type="EMBL" id="ETJ07352.1"/>
    </source>
</evidence>
<organism evidence="1 2">
    <name type="scientific">Actinomyces urogenitalis DORA_12</name>
    <dbReference type="NCBI Taxonomy" id="1403939"/>
    <lineage>
        <taxon>Bacteria</taxon>
        <taxon>Bacillati</taxon>
        <taxon>Actinomycetota</taxon>
        <taxon>Actinomycetes</taxon>
        <taxon>Actinomycetales</taxon>
        <taxon>Actinomycetaceae</taxon>
        <taxon>Actinomyces</taxon>
    </lineage>
</organism>
<feature type="non-terminal residue" evidence="1">
    <location>
        <position position="1"/>
    </location>
</feature>
<accession>W1VN86</accession>
<protein>
    <submittedName>
        <fullName evidence="1">N5-carboxyaminoimidazole ribonucleotide mutase</fullName>
    </submittedName>
</protein>